<dbReference type="InterPro" id="IPR007016">
    <property type="entry name" value="O-antigen_ligase-rel_domated"/>
</dbReference>
<gene>
    <name evidence="8" type="ORF">D3876_10815</name>
</gene>
<protein>
    <submittedName>
        <fullName evidence="8">Putative O-glycosylation ligase, exosortase A system-associated</fullName>
    </submittedName>
</protein>
<dbReference type="AlphaFoldDB" id="A0A418WND6"/>
<name>A0A418WND6_9SPHN</name>
<keyword evidence="3 5" id="KW-1133">Transmembrane helix</keyword>
<evidence type="ECO:0000313" key="8">
    <source>
        <dbReference type="EMBL" id="RJF91521.1"/>
    </source>
</evidence>
<proteinExistence type="predicted"/>
<feature type="domain" description="O-antigen ligase-related" evidence="6">
    <location>
        <begin position="208"/>
        <end position="359"/>
    </location>
</feature>
<reference evidence="8 9" key="1">
    <citation type="submission" date="2018-09" db="EMBL/GenBank/DDBJ databases">
        <authorList>
            <person name="Zhu H."/>
        </authorList>
    </citation>
    <scope>NUCLEOTIDE SEQUENCE [LARGE SCALE GENOMIC DNA]</scope>
    <source>
        <strain evidence="8 9">K2R01-6</strain>
    </source>
</reference>
<feature type="transmembrane region" description="Helical" evidence="5">
    <location>
        <begin position="223"/>
        <end position="238"/>
    </location>
</feature>
<evidence type="ECO:0000259" key="6">
    <source>
        <dbReference type="Pfam" id="PF04932"/>
    </source>
</evidence>
<dbReference type="InterPro" id="IPR051533">
    <property type="entry name" value="WaaL-like"/>
</dbReference>
<sequence length="453" mass="50246">MRDLVFVAFLMALFATGFRRPFLFVLAYAYVDIVAPQRLTYWLLNSVPVSMIAAALAMLSWALVDDKRNARIAPRQGLLLLLLLYCWMTTIGADFPVEAAFKWEWVWKALAFAIFLPLTLTTRLRIEALALYMVLCAASIIIVGGIKTLGSGGGYGVLNLMVSNNAGLYESSTISAIAIAIIPLILHLMKFGTVFPPDWRVRLFGFALIFACLLIPIGTEARTGLVCIGVLAVLLLRDAKRRLLYLGLMGGAAMLALPFLPQSFTQRMGTIGEYQADSSASSRVAVWKWTWDYAKDHPMGGGFDAFRGNNLRVEKVEMQTVGAVKDVTRTIEYDQARAYHSAYFEMLGEQGYPGLLIWLTIQLGGLWRMEVLRRRYRNADPDQRWIASMATALQNGQAIYMVGALFIAIAIQPFALMMIALQIGLDTYAGRRAKDQAFRPMGGQRRTPAPAAA</sequence>
<feature type="transmembrane region" description="Helical" evidence="5">
    <location>
        <begin position="201"/>
        <end position="217"/>
    </location>
</feature>
<keyword evidence="4 5" id="KW-0472">Membrane</keyword>
<dbReference type="NCBIfam" id="TIGR03097">
    <property type="entry name" value="PEP_O_lig_1"/>
    <property type="match status" value="1"/>
</dbReference>
<evidence type="ECO:0000256" key="5">
    <source>
        <dbReference type="SAM" id="Phobius"/>
    </source>
</evidence>
<feature type="transmembrane region" description="Helical" evidence="5">
    <location>
        <begin position="350"/>
        <end position="367"/>
    </location>
</feature>
<accession>A0A418WND6</accession>
<evidence type="ECO:0000256" key="3">
    <source>
        <dbReference type="ARBA" id="ARBA00022989"/>
    </source>
</evidence>
<dbReference type="GO" id="GO:0016874">
    <property type="term" value="F:ligase activity"/>
    <property type="evidence" value="ECO:0007669"/>
    <property type="project" value="UniProtKB-KW"/>
</dbReference>
<keyword evidence="2 5" id="KW-0812">Transmembrane</keyword>
<comment type="subcellular location">
    <subcellularLocation>
        <location evidence="1">Membrane</location>
        <topology evidence="1">Multi-pass membrane protein</topology>
    </subcellularLocation>
</comment>
<feature type="transmembrane region" description="Helical" evidence="5">
    <location>
        <begin position="76"/>
        <end position="93"/>
    </location>
</feature>
<comment type="caution">
    <text evidence="8">The sequence shown here is derived from an EMBL/GenBank/DDBJ whole genome shotgun (WGS) entry which is preliminary data.</text>
</comment>
<dbReference type="Pfam" id="PF04932">
    <property type="entry name" value="Wzy_C"/>
    <property type="match status" value="1"/>
</dbReference>
<feature type="transmembrane region" description="Helical" evidence="5">
    <location>
        <begin position="105"/>
        <end position="122"/>
    </location>
</feature>
<feature type="transmembrane region" description="Helical" evidence="5">
    <location>
        <begin position="243"/>
        <end position="260"/>
    </location>
</feature>
<dbReference type="PANTHER" id="PTHR37422">
    <property type="entry name" value="TEICHURONIC ACID BIOSYNTHESIS PROTEIN TUAE"/>
    <property type="match status" value="1"/>
</dbReference>
<dbReference type="RefSeq" id="WP_119763733.1">
    <property type="nucleotide sequence ID" value="NZ_QYUM01000003.1"/>
</dbReference>
<keyword evidence="9" id="KW-1185">Reference proteome</keyword>
<evidence type="ECO:0000256" key="2">
    <source>
        <dbReference type="ARBA" id="ARBA00022692"/>
    </source>
</evidence>
<feature type="transmembrane region" description="Helical" evidence="5">
    <location>
        <begin position="129"/>
        <end position="146"/>
    </location>
</feature>
<evidence type="ECO:0000313" key="9">
    <source>
        <dbReference type="Proteomes" id="UP000286100"/>
    </source>
</evidence>
<dbReference type="PANTHER" id="PTHR37422:SF23">
    <property type="entry name" value="TEICHURONIC ACID BIOSYNTHESIS PROTEIN TUAE"/>
    <property type="match status" value="1"/>
</dbReference>
<dbReference type="OrthoDB" id="9772644at2"/>
<feature type="domain" description="DUF5935" evidence="7">
    <location>
        <begin position="1"/>
        <end position="193"/>
    </location>
</feature>
<feature type="transmembrane region" description="Helical" evidence="5">
    <location>
        <begin position="398"/>
        <end position="425"/>
    </location>
</feature>
<dbReference type="EMBL" id="QYUM01000003">
    <property type="protein sequence ID" value="RJF91521.1"/>
    <property type="molecule type" value="Genomic_DNA"/>
</dbReference>
<dbReference type="InterPro" id="IPR017528">
    <property type="entry name" value="CHP03097O-antigen_lig-rel"/>
</dbReference>
<dbReference type="Pfam" id="PF19358">
    <property type="entry name" value="DUF5935"/>
    <property type="match status" value="1"/>
</dbReference>
<evidence type="ECO:0000256" key="4">
    <source>
        <dbReference type="ARBA" id="ARBA00023136"/>
    </source>
</evidence>
<keyword evidence="8" id="KW-0436">Ligase</keyword>
<evidence type="ECO:0000256" key="1">
    <source>
        <dbReference type="ARBA" id="ARBA00004141"/>
    </source>
</evidence>
<feature type="transmembrane region" description="Helical" evidence="5">
    <location>
        <begin position="43"/>
        <end position="64"/>
    </location>
</feature>
<evidence type="ECO:0000259" key="7">
    <source>
        <dbReference type="Pfam" id="PF19358"/>
    </source>
</evidence>
<dbReference type="Proteomes" id="UP000286100">
    <property type="component" value="Unassembled WGS sequence"/>
</dbReference>
<dbReference type="GO" id="GO:0016020">
    <property type="term" value="C:membrane"/>
    <property type="evidence" value="ECO:0007669"/>
    <property type="project" value="UniProtKB-SubCell"/>
</dbReference>
<organism evidence="8 9">
    <name type="scientific">Sphingomonas cavernae</name>
    <dbReference type="NCBI Taxonomy" id="2320861"/>
    <lineage>
        <taxon>Bacteria</taxon>
        <taxon>Pseudomonadati</taxon>
        <taxon>Pseudomonadota</taxon>
        <taxon>Alphaproteobacteria</taxon>
        <taxon>Sphingomonadales</taxon>
        <taxon>Sphingomonadaceae</taxon>
        <taxon>Sphingomonas</taxon>
    </lineage>
</organism>
<feature type="transmembrane region" description="Helical" evidence="5">
    <location>
        <begin position="166"/>
        <end position="189"/>
    </location>
</feature>
<dbReference type="InterPro" id="IPR045979">
    <property type="entry name" value="DUF5935"/>
</dbReference>